<evidence type="ECO:0008006" key="3">
    <source>
        <dbReference type="Google" id="ProtNLM"/>
    </source>
</evidence>
<reference evidence="1 2" key="1">
    <citation type="submission" date="2014-02" db="EMBL/GenBank/DDBJ databases">
        <title>The small core and large imbalanced accessory genome model reveals a collaborative survival strategy of Sorangium cellulosum strains in nature.</title>
        <authorList>
            <person name="Han K."/>
            <person name="Peng R."/>
            <person name="Blom J."/>
            <person name="Li Y.-Z."/>
        </authorList>
    </citation>
    <scope>NUCLEOTIDE SEQUENCE [LARGE SCALE GENOMIC DNA]</scope>
    <source>
        <strain evidence="1 2">So0008-312</strain>
    </source>
</reference>
<name>A0A150QYJ3_SORCE</name>
<dbReference type="Proteomes" id="UP000075260">
    <property type="component" value="Unassembled WGS sequence"/>
</dbReference>
<dbReference type="AlphaFoldDB" id="A0A150QYJ3"/>
<sequence>MNANDAVAMEHEPSPGGVLEATLVDMDDAARAVVRVVRPGAPGVEGATARARLALPGYQPTPGDRVLVSKHATTSDFYIVGVLLAARGPVLQTAEGATASAEGSTIAIRDASGAIAVTYDAATGAARVAAPAGDLTLAAPRGKVVVEAATDVELRARRDVRHRAGRRVASEAGEGGEPGLVVERAAVRVAAAAVDVTSERASLHATEATVLAERIATTAAHIAATAGRMEIQAERLIERAKDAYRDVDGLLQIRARRARSLIREAYQLVSERTSMVSKKETSIDGERVLLG</sequence>
<dbReference type="OrthoDB" id="5508423at2"/>
<dbReference type="InterPro" id="IPR021927">
    <property type="entry name" value="DUF3540"/>
</dbReference>
<comment type="caution">
    <text evidence="1">The sequence shown here is derived from an EMBL/GenBank/DDBJ whole genome shotgun (WGS) entry which is preliminary data.</text>
</comment>
<protein>
    <recommendedName>
        <fullName evidence="3">DUF3540 domain-containing protein</fullName>
    </recommendedName>
</protein>
<evidence type="ECO:0000313" key="2">
    <source>
        <dbReference type="Proteomes" id="UP000075260"/>
    </source>
</evidence>
<dbReference type="Pfam" id="PF12059">
    <property type="entry name" value="DUF3540"/>
    <property type="match status" value="1"/>
</dbReference>
<gene>
    <name evidence="1" type="ORF">BE15_17265</name>
</gene>
<dbReference type="RefSeq" id="WP_061606027.1">
    <property type="nucleotide sequence ID" value="NZ_JEMA01000226.1"/>
</dbReference>
<organism evidence="1 2">
    <name type="scientific">Sorangium cellulosum</name>
    <name type="common">Polyangium cellulosum</name>
    <dbReference type="NCBI Taxonomy" id="56"/>
    <lineage>
        <taxon>Bacteria</taxon>
        <taxon>Pseudomonadati</taxon>
        <taxon>Myxococcota</taxon>
        <taxon>Polyangia</taxon>
        <taxon>Polyangiales</taxon>
        <taxon>Polyangiaceae</taxon>
        <taxon>Sorangium</taxon>
    </lineage>
</organism>
<accession>A0A150QYJ3</accession>
<dbReference type="EMBL" id="JEMA01000226">
    <property type="protein sequence ID" value="KYF72931.1"/>
    <property type="molecule type" value="Genomic_DNA"/>
</dbReference>
<proteinExistence type="predicted"/>
<evidence type="ECO:0000313" key="1">
    <source>
        <dbReference type="EMBL" id="KYF72931.1"/>
    </source>
</evidence>